<dbReference type="Proteomes" id="UP000053593">
    <property type="component" value="Unassembled WGS sequence"/>
</dbReference>
<protein>
    <recommendedName>
        <fullName evidence="5">Extracellular membrane protein CFEM domain-containing protein</fullName>
    </recommendedName>
</protein>
<accession>A0A0D0CBG3</accession>
<dbReference type="OrthoDB" id="2564568at2759"/>
<feature type="chain" id="PRO_5002207827" description="Extracellular membrane protein CFEM domain-containing protein" evidence="2">
    <location>
        <begin position="24"/>
        <end position="200"/>
    </location>
</feature>
<sequence length="200" mass="20745">MHRAFSVFLQIACFLFFARISAGLNSDHGPFRMISARQDLSDVPAQCQSTCNQSLGALLQGGPCFANQTVCCTNTFVQNLANCYECVENLSGTPDDTLPQSSVNETIAQCALVGINITEPTFNPSFSGSSSSDQSTATAVTPLTQGTLTDVPSSTTPVGANTSSPVSTSASSNGGFPGRTWSWAAITGLIGASWALGLMA</sequence>
<proteinExistence type="predicted"/>
<feature type="signal peptide" evidence="2">
    <location>
        <begin position="1"/>
        <end position="23"/>
    </location>
</feature>
<feature type="compositionally biased region" description="Low complexity" evidence="1">
    <location>
        <begin position="125"/>
        <end position="135"/>
    </location>
</feature>
<organism evidence="3 4">
    <name type="scientific">Collybiopsis luxurians FD-317 M1</name>
    <dbReference type="NCBI Taxonomy" id="944289"/>
    <lineage>
        <taxon>Eukaryota</taxon>
        <taxon>Fungi</taxon>
        <taxon>Dikarya</taxon>
        <taxon>Basidiomycota</taxon>
        <taxon>Agaricomycotina</taxon>
        <taxon>Agaricomycetes</taxon>
        <taxon>Agaricomycetidae</taxon>
        <taxon>Agaricales</taxon>
        <taxon>Marasmiineae</taxon>
        <taxon>Omphalotaceae</taxon>
        <taxon>Collybiopsis</taxon>
        <taxon>Collybiopsis luxurians</taxon>
    </lineage>
</organism>
<feature type="compositionally biased region" description="Low complexity" evidence="1">
    <location>
        <begin position="160"/>
        <end position="173"/>
    </location>
</feature>
<evidence type="ECO:0000256" key="1">
    <source>
        <dbReference type="SAM" id="MobiDB-lite"/>
    </source>
</evidence>
<dbReference type="HOGENOM" id="CLU_1366388_0_0_1"/>
<evidence type="ECO:0000313" key="4">
    <source>
        <dbReference type="Proteomes" id="UP000053593"/>
    </source>
</evidence>
<reference evidence="3 4" key="1">
    <citation type="submission" date="2014-04" db="EMBL/GenBank/DDBJ databases">
        <title>Evolutionary Origins and Diversification of the Mycorrhizal Mutualists.</title>
        <authorList>
            <consortium name="DOE Joint Genome Institute"/>
            <consortium name="Mycorrhizal Genomics Consortium"/>
            <person name="Kohler A."/>
            <person name="Kuo A."/>
            <person name="Nagy L.G."/>
            <person name="Floudas D."/>
            <person name="Copeland A."/>
            <person name="Barry K.W."/>
            <person name="Cichocki N."/>
            <person name="Veneault-Fourrey C."/>
            <person name="LaButti K."/>
            <person name="Lindquist E.A."/>
            <person name="Lipzen A."/>
            <person name="Lundell T."/>
            <person name="Morin E."/>
            <person name="Murat C."/>
            <person name="Riley R."/>
            <person name="Ohm R."/>
            <person name="Sun H."/>
            <person name="Tunlid A."/>
            <person name="Henrissat B."/>
            <person name="Grigoriev I.V."/>
            <person name="Hibbett D.S."/>
            <person name="Martin F."/>
        </authorList>
    </citation>
    <scope>NUCLEOTIDE SEQUENCE [LARGE SCALE GENOMIC DNA]</scope>
    <source>
        <strain evidence="3 4">FD-317 M1</strain>
    </source>
</reference>
<dbReference type="EMBL" id="KN834807">
    <property type="protein sequence ID" value="KIK55382.1"/>
    <property type="molecule type" value="Genomic_DNA"/>
</dbReference>
<gene>
    <name evidence="3" type="ORF">GYMLUDRAFT_47937</name>
</gene>
<evidence type="ECO:0000313" key="3">
    <source>
        <dbReference type="EMBL" id="KIK55382.1"/>
    </source>
</evidence>
<keyword evidence="4" id="KW-1185">Reference proteome</keyword>
<evidence type="ECO:0008006" key="5">
    <source>
        <dbReference type="Google" id="ProtNLM"/>
    </source>
</evidence>
<feature type="compositionally biased region" description="Polar residues" evidence="1">
    <location>
        <begin position="136"/>
        <end position="159"/>
    </location>
</feature>
<keyword evidence="2" id="KW-0732">Signal</keyword>
<evidence type="ECO:0000256" key="2">
    <source>
        <dbReference type="SAM" id="SignalP"/>
    </source>
</evidence>
<name>A0A0D0CBG3_9AGAR</name>
<dbReference type="AlphaFoldDB" id="A0A0D0CBG3"/>
<feature type="region of interest" description="Disordered" evidence="1">
    <location>
        <begin position="124"/>
        <end position="174"/>
    </location>
</feature>